<feature type="signal peptide" evidence="1">
    <location>
        <begin position="1"/>
        <end position="24"/>
    </location>
</feature>
<dbReference type="EMBL" id="WJJP01000486">
    <property type="protein sequence ID" value="MBD3325871.1"/>
    <property type="molecule type" value="Genomic_DNA"/>
</dbReference>
<accession>A0A9D5JY67</accession>
<gene>
    <name evidence="2" type="ORF">GF339_14895</name>
</gene>
<sequence length="196" mass="21962">MRITSSMIIGLMVCMVGWATPLVAQEAEEEVYTWEAFEFTYPSHWDIVIDEDVNEMRQVKLVANADEDVIVLLSLMPEFPDPDDAYWEMPAMASVSFGLGLALNLAGEHGEAAVALHYGSIELAYGPATSARFTVMKPDAEDVYALECFHFYAEEEEMAYFGMVVSKTWKGQTLDDPLYAEYAEEAFGIVRSLIIE</sequence>
<evidence type="ECO:0000313" key="2">
    <source>
        <dbReference type="EMBL" id="MBD3325871.1"/>
    </source>
</evidence>
<evidence type="ECO:0000313" key="3">
    <source>
        <dbReference type="Proteomes" id="UP000649604"/>
    </source>
</evidence>
<dbReference type="Proteomes" id="UP000649604">
    <property type="component" value="Unassembled WGS sequence"/>
</dbReference>
<comment type="caution">
    <text evidence="2">The sequence shown here is derived from an EMBL/GenBank/DDBJ whole genome shotgun (WGS) entry which is preliminary data.</text>
</comment>
<organism evidence="2 3">
    <name type="scientific">candidate division KSB3 bacterium</name>
    <dbReference type="NCBI Taxonomy" id="2044937"/>
    <lineage>
        <taxon>Bacteria</taxon>
        <taxon>candidate division KSB3</taxon>
    </lineage>
</organism>
<evidence type="ECO:0000256" key="1">
    <source>
        <dbReference type="SAM" id="SignalP"/>
    </source>
</evidence>
<keyword evidence="1" id="KW-0732">Signal</keyword>
<dbReference type="AlphaFoldDB" id="A0A9D5JY67"/>
<feature type="chain" id="PRO_5039285976" evidence="1">
    <location>
        <begin position="25"/>
        <end position="196"/>
    </location>
</feature>
<name>A0A9D5JY67_9BACT</name>
<proteinExistence type="predicted"/>
<protein>
    <submittedName>
        <fullName evidence="2">Uncharacterized protein</fullName>
    </submittedName>
</protein>
<reference evidence="2" key="1">
    <citation type="submission" date="2019-11" db="EMBL/GenBank/DDBJ databases">
        <title>Microbial mats filling the niche in hypersaline microbial mats.</title>
        <authorList>
            <person name="Wong H.L."/>
            <person name="Macleod F.I."/>
            <person name="White R.A. III"/>
            <person name="Burns B.P."/>
        </authorList>
    </citation>
    <scope>NUCLEOTIDE SEQUENCE</scope>
    <source>
        <strain evidence="2">Rbin_158</strain>
    </source>
</reference>